<dbReference type="PROSITE" id="PS00584">
    <property type="entry name" value="PFKB_KINASES_2"/>
    <property type="match status" value="1"/>
</dbReference>
<dbReference type="PANTHER" id="PTHR43085:SF1">
    <property type="entry name" value="PSEUDOURIDINE KINASE-RELATED"/>
    <property type="match status" value="1"/>
</dbReference>
<dbReference type="PANTHER" id="PTHR43085">
    <property type="entry name" value="HEXOKINASE FAMILY MEMBER"/>
    <property type="match status" value="1"/>
</dbReference>
<protein>
    <submittedName>
        <fullName evidence="8">Fructokinase</fullName>
    </submittedName>
</protein>
<name>A0A1I0LE59_9BACT</name>
<evidence type="ECO:0000313" key="9">
    <source>
        <dbReference type="Proteomes" id="UP000199181"/>
    </source>
</evidence>
<evidence type="ECO:0000256" key="3">
    <source>
        <dbReference type="ARBA" id="ARBA00022741"/>
    </source>
</evidence>
<dbReference type="Pfam" id="PF00294">
    <property type="entry name" value="PfkB"/>
    <property type="match status" value="1"/>
</dbReference>
<dbReference type="InterPro" id="IPR050306">
    <property type="entry name" value="PfkB_Carbo_kinase"/>
</dbReference>
<accession>A0A1I0LE59</accession>
<gene>
    <name evidence="8" type="ORF">SAMN05443639_12588</name>
</gene>
<dbReference type="SUPFAM" id="SSF53613">
    <property type="entry name" value="Ribokinase-like"/>
    <property type="match status" value="1"/>
</dbReference>
<feature type="domain" description="Carbohydrate kinase PfkB" evidence="7">
    <location>
        <begin position="2"/>
        <end position="304"/>
    </location>
</feature>
<dbReference type="InterPro" id="IPR002173">
    <property type="entry name" value="Carboh/pur_kinase_PfkB_CS"/>
</dbReference>
<dbReference type="GO" id="GO:0008865">
    <property type="term" value="F:fructokinase activity"/>
    <property type="evidence" value="ECO:0007669"/>
    <property type="project" value="UniProtKB-ARBA"/>
</dbReference>
<evidence type="ECO:0000256" key="1">
    <source>
        <dbReference type="ARBA" id="ARBA00010688"/>
    </source>
</evidence>
<sequence length="311" mass="33006">MIISCGEALIDLIPSKDDGNLFRAVPGGSPFNTALALARLGAPTAFLGRISQDAFGNQLAQVLEDNGVNLRLLVRGPELTTLAFVKKVEGQASYAFYTQGTADRLLQPGDLPTLPEGAILHWGLGAVVLDGAPVAHTLEALFRQEKDRRLLSFDPNIRPPVIGAAQLPAYAKRVTEALSAFHLVKASDEDLAALFPGARLDDIAQRWLERGPSVVVVTRGGEGAAVFRQSGTRLEVPAVKLAKFGDTVGAGDSFTAGLLTQLYERGVRRGAELAALDDATLKACATFAARVAAKTCEHEGCNPPRRSELEA</sequence>
<dbReference type="Proteomes" id="UP000199181">
    <property type="component" value="Unassembled WGS sequence"/>
</dbReference>
<dbReference type="InterPro" id="IPR011611">
    <property type="entry name" value="PfkB_dom"/>
</dbReference>
<evidence type="ECO:0000256" key="4">
    <source>
        <dbReference type="ARBA" id="ARBA00022777"/>
    </source>
</evidence>
<dbReference type="InterPro" id="IPR002139">
    <property type="entry name" value="Ribo/fructo_kinase"/>
</dbReference>
<reference evidence="9" key="1">
    <citation type="submission" date="2016-10" db="EMBL/GenBank/DDBJ databases">
        <authorList>
            <person name="Varghese N."/>
            <person name="Submissions S."/>
        </authorList>
    </citation>
    <scope>NUCLEOTIDE SEQUENCE [LARGE SCALE GENOMIC DNA]</scope>
    <source>
        <strain evidence="9">DSM 16858</strain>
    </source>
</reference>
<evidence type="ECO:0000256" key="6">
    <source>
        <dbReference type="RuleBase" id="RU003704"/>
    </source>
</evidence>
<proteinExistence type="inferred from homology"/>
<organism evidence="8 9">
    <name type="scientific">Stigmatella erecta</name>
    <dbReference type="NCBI Taxonomy" id="83460"/>
    <lineage>
        <taxon>Bacteria</taxon>
        <taxon>Pseudomonadati</taxon>
        <taxon>Myxococcota</taxon>
        <taxon>Myxococcia</taxon>
        <taxon>Myxococcales</taxon>
        <taxon>Cystobacterineae</taxon>
        <taxon>Archangiaceae</taxon>
        <taxon>Stigmatella</taxon>
    </lineage>
</organism>
<evidence type="ECO:0000256" key="2">
    <source>
        <dbReference type="ARBA" id="ARBA00022679"/>
    </source>
</evidence>
<dbReference type="InterPro" id="IPR029056">
    <property type="entry name" value="Ribokinase-like"/>
</dbReference>
<keyword evidence="3" id="KW-0547">Nucleotide-binding</keyword>
<dbReference type="GO" id="GO:0005524">
    <property type="term" value="F:ATP binding"/>
    <property type="evidence" value="ECO:0007669"/>
    <property type="project" value="UniProtKB-KW"/>
</dbReference>
<dbReference type="RefSeq" id="WP_093525909.1">
    <property type="nucleotide sequence ID" value="NZ_FOIJ01000025.1"/>
</dbReference>
<dbReference type="GO" id="GO:0006000">
    <property type="term" value="P:fructose metabolic process"/>
    <property type="evidence" value="ECO:0007669"/>
    <property type="project" value="UniProtKB-ARBA"/>
</dbReference>
<evidence type="ECO:0000256" key="5">
    <source>
        <dbReference type="ARBA" id="ARBA00022840"/>
    </source>
</evidence>
<keyword evidence="5" id="KW-0067">ATP-binding</keyword>
<dbReference type="AlphaFoldDB" id="A0A1I0LE59"/>
<evidence type="ECO:0000313" key="8">
    <source>
        <dbReference type="EMBL" id="SEU38101.1"/>
    </source>
</evidence>
<dbReference type="CDD" id="cd01167">
    <property type="entry name" value="bac_FRK"/>
    <property type="match status" value="1"/>
</dbReference>
<keyword evidence="9" id="KW-1185">Reference proteome</keyword>
<keyword evidence="2 6" id="KW-0808">Transferase</keyword>
<dbReference type="PRINTS" id="PR00990">
    <property type="entry name" value="RIBOKINASE"/>
</dbReference>
<keyword evidence="4 6" id="KW-0418">Kinase</keyword>
<dbReference type="EMBL" id="FOIJ01000025">
    <property type="protein sequence ID" value="SEU38101.1"/>
    <property type="molecule type" value="Genomic_DNA"/>
</dbReference>
<dbReference type="Gene3D" id="3.40.1190.20">
    <property type="match status" value="1"/>
</dbReference>
<evidence type="ECO:0000259" key="7">
    <source>
        <dbReference type="Pfam" id="PF00294"/>
    </source>
</evidence>
<comment type="similarity">
    <text evidence="1 6">Belongs to the carbohydrate kinase PfkB family.</text>
</comment>